<keyword evidence="7 10" id="KW-0808">Transferase</keyword>
<dbReference type="EC" id="2.4.2.19" evidence="4"/>
<feature type="domain" description="Quinolinate phosphoribosyl transferase N-terminal" evidence="12">
    <location>
        <begin position="26"/>
        <end position="111"/>
    </location>
</feature>
<keyword evidence="5" id="KW-0662">Pyridine nucleotide biosynthesis</keyword>
<comment type="function">
    <text evidence="1">Involved in the catabolism of quinolinic acid (QA).</text>
</comment>
<dbReference type="CDD" id="cd01572">
    <property type="entry name" value="QPRTase"/>
    <property type="match status" value="1"/>
</dbReference>
<evidence type="ECO:0000256" key="10">
    <source>
        <dbReference type="PIRNR" id="PIRNR006250"/>
    </source>
</evidence>
<comment type="pathway">
    <text evidence="2">Cofactor biosynthesis; NAD(+) biosynthesis; nicotinate D-ribonucleotide from quinolinate: step 1/1.</text>
</comment>
<proteinExistence type="inferred from homology"/>
<dbReference type="GO" id="GO:0004514">
    <property type="term" value="F:nicotinate-nucleotide diphosphorylase (carboxylating) activity"/>
    <property type="evidence" value="ECO:0007669"/>
    <property type="project" value="UniProtKB-EC"/>
</dbReference>
<protein>
    <recommendedName>
        <fullName evidence="4">nicotinate-nucleotide diphosphorylase (carboxylating)</fullName>
        <ecNumber evidence="4">2.4.2.19</ecNumber>
    </recommendedName>
    <alternativeName>
        <fullName evidence="8">Quinolinate phosphoribosyltransferase [decarboxylating]</fullName>
    </alternativeName>
</protein>
<dbReference type="EMBL" id="CP063194">
    <property type="protein sequence ID" value="WCZ38435.1"/>
    <property type="molecule type" value="Genomic_DNA"/>
</dbReference>
<evidence type="ECO:0000256" key="8">
    <source>
        <dbReference type="ARBA" id="ARBA00033102"/>
    </source>
</evidence>
<evidence type="ECO:0000256" key="5">
    <source>
        <dbReference type="ARBA" id="ARBA00022642"/>
    </source>
</evidence>
<evidence type="ECO:0000256" key="7">
    <source>
        <dbReference type="ARBA" id="ARBA00022679"/>
    </source>
</evidence>
<dbReference type="Gene3D" id="3.90.1170.20">
    <property type="entry name" value="Quinolinate phosphoribosyl transferase, N-terminal domain"/>
    <property type="match status" value="1"/>
</dbReference>
<dbReference type="InterPro" id="IPR002638">
    <property type="entry name" value="Quinolinate_PRibosylTrfase_C"/>
</dbReference>
<dbReference type="SUPFAM" id="SSF54675">
    <property type="entry name" value="Nicotinate/Quinolinate PRTase N-terminal domain-like"/>
    <property type="match status" value="1"/>
</dbReference>
<evidence type="ECO:0000256" key="1">
    <source>
        <dbReference type="ARBA" id="ARBA00003237"/>
    </source>
</evidence>
<dbReference type="SUPFAM" id="SSF51690">
    <property type="entry name" value="Nicotinate/Quinolinate PRTase C-terminal domain-like"/>
    <property type="match status" value="1"/>
</dbReference>
<dbReference type="Proteomes" id="UP001218071">
    <property type="component" value="Chromosome"/>
</dbReference>
<comment type="similarity">
    <text evidence="3 10">Belongs to the NadC/ModD family.</text>
</comment>
<sequence length="281" mass="30464">MDPLRKENVLPLIRMGLEEDFRDGPDVTATSTLDPDQTMTAHFTARQHGTVAGLQIIEWTMHELNPDIKITFTAADGDRVEPGTRLATVEGNAIDIVGAERTALNLLTYASGIATRTRQWADAIADTNAKVRDTRKTLPGYRALAKYAVRAGGGVNHRMSLSDAALIKDNHIAAAGGAAIAYRRVRDRFPAVPVETEVDTFEQLEEMLQLKPDLIMVDNFSPEGVRGAVEKRDALSPETKLEASGGLTLENAGEYAETGVDYIAVGELTHSVRVLDIGLDA</sequence>
<evidence type="ECO:0000313" key="13">
    <source>
        <dbReference type="EMBL" id="WCZ38435.1"/>
    </source>
</evidence>
<dbReference type="Pfam" id="PF01729">
    <property type="entry name" value="QRPTase_C"/>
    <property type="match status" value="1"/>
</dbReference>
<evidence type="ECO:0000313" key="14">
    <source>
        <dbReference type="Proteomes" id="UP001218071"/>
    </source>
</evidence>
<dbReference type="InterPro" id="IPR022412">
    <property type="entry name" value="Quinolinate_PRibosylTrfase_N"/>
</dbReference>
<dbReference type="PANTHER" id="PTHR32179:SF3">
    <property type="entry name" value="NICOTINATE-NUCLEOTIDE PYROPHOSPHORYLASE [CARBOXYLATING]"/>
    <property type="match status" value="1"/>
</dbReference>
<organism evidence="13 14">
    <name type="scientific">Corynebacterium jeddahense</name>
    <dbReference type="NCBI Taxonomy" id="1414719"/>
    <lineage>
        <taxon>Bacteria</taxon>
        <taxon>Bacillati</taxon>
        <taxon>Actinomycetota</taxon>
        <taxon>Actinomycetes</taxon>
        <taxon>Mycobacteriales</taxon>
        <taxon>Corynebacteriaceae</taxon>
        <taxon>Corynebacterium</taxon>
    </lineage>
</organism>
<keyword evidence="6 10" id="KW-0328">Glycosyltransferase</keyword>
<comment type="catalytic activity">
    <reaction evidence="9">
        <text>nicotinate beta-D-ribonucleotide + CO2 + diphosphate = quinolinate + 5-phospho-alpha-D-ribose 1-diphosphate + 2 H(+)</text>
        <dbReference type="Rhea" id="RHEA:12733"/>
        <dbReference type="ChEBI" id="CHEBI:15378"/>
        <dbReference type="ChEBI" id="CHEBI:16526"/>
        <dbReference type="ChEBI" id="CHEBI:29959"/>
        <dbReference type="ChEBI" id="CHEBI:33019"/>
        <dbReference type="ChEBI" id="CHEBI:57502"/>
        <dbReference type="ChEBI" id="CHEBI:58017"/>
        <dbReference type="EC" id="2.4.2.19"/>
    </reaction>
</comment>
<evidence type="ECO:0000256" key="3">
    <source>
        <dbReference type="ARBA" id="ARBA00009400"/>
    </source>
</evidence>
<name>A0ABY7UIF5_9CORY</name>
<dbReference type="InterPro" id="IPR013785">
    <property type="entry name" value="Aldolase_TIM"/>
</dbReference>
<dbReference type="RefSeq" id="WP_273657637.1">
    <property type="nucleotide sequence ID" value="NZ_CP063194.1"/>
</dbReference>
<evidence type="ECO:0000256" key="2">
    <source>
        <dbReference type="ARBA" id="ARBA00004893"/>
    </source>
</evidence>
<accession>A0ABY7UIF5</accession>
<gene>
    <name evidence="13" type="primary">nadC</name>
    <name evidence="13" type="ORF">CJEDD_04105</name>
</gene>
<evidence type="ECO:0000256" key="4">
    <source>
        <dbReference type="ARBA" id="ARBA00011944"/>
    </source>
</evidence>
<dbReference type="InterPro" id="IPR004393">
    <property type="entry name" value="NadC"/>
</dbReference>
<evidence type="ECO:0000256" key="6">
    <source>
        <dbReference type="ARBA" id="ARBA00022676"/>
    </source>
</evidence>
<dbReference type="Gene3D" id="3.20.20.70">
    <property type="entry name" value="Aldolase class I"/>
    <property type="match status" value="1"/>
</dbReference>
<dbReference type="InterPro" id="IPR036068">
    <property type="entry name" value="Nicotinate_pribotase-like_C"/>
</dbReference>
<dbReference type="PANTHER" id="PTHR32179">
    <property type="entry name" value="NICOTINATE-NUCLEOTIDE PYROPHOSPHORYLASE [CARBOXYLATING]"/>
    <property type="match status" value="1"/>
</dbReference>
<keyword evidence="14" id="KW-1185">Reference proteome</keyword>
<evidence type="ECO:0000259" key="12">
    <source>
        <dbReference type="Pfam" id="PF02749"/>
    </source>
</evidence>
<dbReference type="InterPro" id="IPR027277">
    <property type="entry name" value="NadC/ModD"/>
</dbReference>
<dbReference type="InterPro" id="IPR037128">
    <property type="entry name" value="Quinolinate_PRibosylTase_N_sf"/>
</dbReference>
<dbReference type="Pfam" id="PF02749">
    <property type="entry name" value="QRPTase_N"/>
    <property type="match status" value="1"/>
</dbReference>
<evidence type="ECO:0000259" key="11">
    <source>
        <dbReference type="Pfam" id="PF01729"/>
    </source>
</evidence>
<reference evidence="13 14" key="1">
    <citation type="submission" date="2020-10" db="EMBL/GenBank/DDBJ databases">
        <title>Complete genome sequence of Corynebacterium jeddahense DSM 45997, type strain of Corynebacterium jeddahense.</title>
        <authorList>
            <person name="Busche T."/>
            <person name="Kalinowski J."/>
            <person name="Ruckert C."/>
        </authorList>
    </citation>
    <scope>NUCLEOTIDE SEQUENCE [LARGE SCALE GENOMIC DNA]</scope>
    <source>
        <strain evidence="13 14">DSM 45997</strain>
    </source>
</reference>
<evidence type="ECO:0000256" key="9">
    <source>
        <dbReference type="ARBA" id="ARBA00047445"/>
    </source>
</evidence>
<feature type="domain" description="Quinolinate phosphoribosyl transferase C-terminal" evidence="11">
    <location>
        <begin position="113"/>
        <end position="280"/>
    </location>
</feature>
<dbReference type="PIRSF" id="PIRSF006250">
    <property type="entry name" value="NadC_ModD"/>
    <property type="match status" value="1"/>
</dbReference>
<dbReference type="NCBIfam" id="TIGR00078">
    <property type="entry name" value="nadC"/>
    <property type="match status" value="1"/>
</dbReference>